<evidence type="ECO:0000256" key="4">
    <source>
        <dbReference type="ARBA" id="ARBA00023163"/>
    </source>
</evidence>
<keyword evidence="4" id="KW-0804">Transcription</keyword>
<dbReference type="InterPro" id="IPR036955">
    <property type="entry name" value="AP2/ERF_dom_sf"/>
</dbReference>
<evidence type="ECO:0000256" key="2">
    <source>
        <dbReference type="ARBA" id="ARBA00023015"/>
    </source>
</evidence>
<keyword evidence="2" id="KW-0805">Transcription regulation</keyword>
<proteinExistence type="evidence at transcript level"/>
<evidence type="ECO:0000256" key="5">
    <source>
        <dbReference type="ARBA" id="ARBA00023242"/>
    </source>
</evidence>
<dbReference type="EMBL" id="MW375860">
    <property type="protein sequence ID" value="QRN75493.1"/>
    <property type="molecule type" value="mRNA"/>
</dbReference>
<dbReference type="SMART" id="SM00380">
    <property type="entry name" value="AP2"/>
    <property type="match status" value="2"/>
</dbReference>
<feature type="domain" description="AP2/ERF" evidence="8">
    <location>
        <begin position="335"/>
        <end position="391"/>
    </location>
</feature>
<dbReference type="GO" id="GO:0003700">
    <property type="term" value="F:DNA-binding transcription factor activity"/>
    <property type="evidence" value="ECO:0007669"/>
    <property type="project" value="InterPro"/>
</dbReference>
<evidence type="ECO:0000256" key="6">
    <source>
        <dbReference type="ARBA" id="ARBA00037973"/>
    </source>
</evidence>
<organism evidence="9">
    <name type="scientific">Anemia villosa</name>
    <dbReference type="NCBI Taxonomy" id="148560"/>
    <lineage>
        <taxon>Eukaryota</taxon>
        <taxon>Viridiplantae</taxon>
        <taxon>Streptophyta</taxon>
        <taxon>Embryophyta</taxon>
        <taxon>Tracheophyta</taxon>
        <taxon>Polypodiopsida</taxon>
        <taxon>Polypodiidae</taxon>
        <taxon>Schizaeales</taxon>
        <taxon>Anemiaceae</taxon>
        <taxon>Anemia</taxon>
    </lineage>
</organism>
<dbReference type="PANTHER" id="PTHR32467">
    <property type="entry name" value="AP2-LIKE ETHYLENE-RESPONSIVE TRANSCRIPTION FACTOR"/>
    <property type="match status" value="1"/>
</dbReference>
<keyword evidence="5" id="KW-0539">Nucleus</keyword>
<feature type="compositionally biased region" description="Acidic residues" evidence="7">
    <location>
        <begin position="81"/>
        <end position="91"/>
    </location>
</feature>
<dbReference type="GO" id="GO:0003677">
    <property type="term" value="F:DNA binding"/>
    <property type="evidence" value="ECO:0007669"/>
    <property type="project" value="UniProtKB-KW"/>
</dbReference>
<evidence type="ECO:0000313" key="9">
    <source>
        <dbReference type="EMBL" id="QRN75493.1"/>
    </source>
</evidence>
<dbReference type="Gene3D" id="3.30.730.10">
    <property type="entry name" value="AP2/ERF domain"/>
    <property type="match status" value="2"/>
</dbReference>
<name>A0A891ZUM5_9MONI</name>
<feature type="region of interest" description="Disordered" evidence="7">
    <location>
        <begin position="56"/>
        <end position="95"/>
    </location>
</feature>
<comment type="subcellular location">
    <subcellularLocation>
        <location evidence="1">Nucleus</location>
    </subcellularLocation>
</comment>
<keyword evidence="3" id="KW-0238">DNA-binding</keyword>
<dbReference type="FunFam" id="3.30.730.10:FF:000004">
    <property type="entry name" value="AP2-like ethylene-responsive transcription factor"/>
    <property type="match status" value="1"/>
</dbReference>
<dbReference type="CDD" id="cd00018">
    <property type="entry name" value="AP2"/>
    <property type="match status" value="2"/>
</dbReference>
<feature type="region of interest" description="Disordered" evidence="7">
    <location>
        <begin position="310"/>
        <end position="335"/>
    </location>
</feature>
<feature type="compositionally biased region" description="Basic residues" evidence="7">
    <location>
        <begin position="321"/>
        <end position="330"/>
    </location>
</feature>
<dbReference type="PROSITE" id="PS51032">
    <property type="entry name" value="AP2_ERF"/>
    <property type="match status" value="2"/>
</dbReference>
<evidence type="ECO:0000256" key="1">
    <source>
        <dbReference type="ARBA" id="ARBA00004123"/>
    </source>
</evidence>
<dbReference type="InterPro" id="IPR001471">
    <property type="entry name" value="AP2/ERF_dom"/>
</dbReference>
<protein>
    <submittedName>
        <fullName evidence="9">APETALA2</fullName>
    </submittedName>
</protein>
<dbReference type="AlphaFoldDB" id="A0A891ZUM5"/>
<dbReference type="PRINTS" id="PR00367">
    <property type="entry name" value="ETHRSPELEMNT"/>
</dbReference>
<dbReference type="PANTHER" id="PTHR32467:SF118">
    <property type="entry name" value="ETHYLENE-RESPONSIVE TRANSCRIPTION FACTOR RAP2-7"/>
    <property type="match status" value="1"/>
</dbReference>
<accession>A0A891ZUM5</accession>
<dbReference type="SUPFAM" id="SSF54171">
    <property type="entry name" value="DNA-binding domain"/>
    <property type="match status" value="2"/>
</dbReference>
<evidence type="ECO:0000256" key="3">
    <source>
        <dbReference type="ARBA" id="ARBA00023125"/>
    </source>
</evidence>
<feature type="domain" description="AP2/ERF" evidence="8">
    <location>
        <begin position="427"/>
        <end position="484"/>
    </location>
</feature>
<dbReference type="GO" id="GO:0005634">
    <property type="term" value="C:nucleus"/>
    <property type="evidence" value="ECO:0007669"/>
    <property type="project" value="UniProtKB-SubCell"/>
</dbReference>
<dbReference type="InterPro" id="IPR016177">
    <property type="entry name" value="DNA-bd_dom_sf"/>
</dbReference>
<evidence type="ECO:0000259" key="8">
    <source>
        <dbReference type="PROSITE" id="PS51032"/>
    </source>
</evidence>
<comment type="similarity">
    <text evidence="6">Belongs to the AP2/ERF transcription factor family. AP2 subfamily.</text>
</comment>
<sequence length="692" mass="75591">MLDLNATPEAGSTEDPYFLRMCSPDAVASRQEEIGAMAAVARAQDYTSCCTGSAAAAASNTTDRGDGISVDAGAGTKPGGEEEGGGEDDDGTSVSSSVVNLAQLGSSSAQTSASSDAGCTLARRRLHGHVRDDEVIIVGADDGHTGLDPRHHRHRFASMFSTHGATAAAAAARASQHSSRELPLLLNLGYTHRASPPADRDPAQSLSHDDDHTLQLLPLPQAADQRRPVLAGGRDIMPRPHHYHPYASPRDSSFLFSSQNRAQRWDGYAAVEASQRLFPGSSTGAMSSVLAPQHQQQPQPPTFPLRMLPRHLQPPPAPMHSIKKSRRGPRSRSSQYRGVTFYRRTGRWESHIWDCGKQVYLGGFDTAHAAARAYDRAAIKFRGLDADINFNLSDYEDDLQQMNVLSKEEFVHILRRQSTGFARGSSQFRGVTLHKCGRWEARMGQFLGKKYIYLGLFDSEVEAARAYDKAAIQCNGRDAVTNFDASLYEQELLKESAIDGVNPGLISEQSLELSLGHSDVITGGRILPSFSIDSNPLCADRSPFVLHIEQEAKRYRGPLNSLPRQQECPISSTTMKNFKTLTDQREEQSLRGTHSITTHLPIDPSRGWTLKQDQQPMLTTCAASSGFSPQSLALLPSQPKPGFSYTDWLHSSGLHHARNPPPFHNYPASSVYSVLPDHQKVATGTIDNKLCH</sequence>
<dbReference type="Pfam" id="PF00847">
    <property type="entry name" value="AP2"/>
    <property type="match status" value="1"/>
</dbReference>
<reference evidence="9" key="1">
    <citation type="journal article" date="2021" name="Mol. Biol. Evol.">
        <title>The evolution of euAPETALA2 genes in vascular plants: from plesiomorphic roles in sporangia to acquired functions in ovules and fruits.</title>
        <authorList>
            <person name="Zumajo-Cardona C."/>
            <person name="Pabon-Mora N."/>
            <person name="Ambrose B.A."/>
        </authorList>
    </citation>
    <scope>NUCLEOTIDE SEQUENCE</scope>
    <source>
        <strain evidence="9">D</strain>
    </source>
</reference>
<evidence type="ECO:0000256" key="7">
    <source>
        <dbReference type="SAM" id="MobiDB-lite"/>
    </source>
</evidence>